<sequence>MLYELDLKPDAAGEIKTVTLDTSLSLYFLKKMQQENLLSKNFISNLVMTQADPTKANYDDLLNSPYIAYRNANPNGMKKEEFEANVLFDMDMCSVVYADIIQGEQKRSGAMANSFRRVTQRKK</sequence>
<keyword evidence="2" id="KW-1185">Reference proteome</keyword>
<evidence type="ECO:0000313" key="1">
    <source>
        <dbReference type="EMBL" id="SFN51429.1"/>
    </source>
</evidence>
<dbReference type="OrthoDB" id="2299076at2"/>
<dbReference type="EMBL" id="FOVK01000002">
    <property type="protein sequence ID" value="SFN51429.1"/>
    <property type="molecule type" value="Genomic_DNA"/>
</dbReference>
<dbReference type="RefSeq" id="WP_074911020.1">
    <property type="nucleotide sequence ID" value="NZ_FOVK01000002.1"/>
</dbReference>
<organism evidence="1 2">
    <name type="scientific">Proteiniclasticum ruminis</name>
    <dbReference type="NCBI Taxonomy" id="398199"/>
    <lineage>
        <taxon>Bacteria</taxon>
        <taxon>Bacillati</taxon>
        <taxon>Bacillota</taxon>
        <taxon>Clostridia</taxon>
        <taxon>Eubacteriales</taxon>
        <taxon>Clostridiaceae</taxon>
        <taxon>Proteiniclasticum</taxon>
    </lineage>
</organism>
<name>A0A1I4ZN67_9CLOT</name>
<dbReference type="Proteomes" id="UP000181899">
    <property type="component" value="Unassembled WGS sequence"/>
</dbReference>
<proteinExistence type="predicted"/>
<accession>A0A1I4ZN67</accession>
<dbReference type="AlphaFoldDB" id="A0A1I4ZN67"/>
<reference evidence="1 2" key="1">
    <citation type="submission" date="2016-10" db="EMBL/GenBank/DDBJ databases">
        <authorList>
            <person name="de Groot N.N."/>
        </authorList>
    </citation>
    <scope>NUCLEOTIDE SEQUENCE [LARGE SCALE GENOMIC DNA]</scope>
    <source>
        <strain evidence="1 2">ML2</strain>
    </source>
</reference>
<gene>
    <name evidence="1" type="ORF">SAMN04488695_10259</name>
</gene>
<protein>
    <submittedName>
        <fullName evidence="1">Uncharacterized protein</fullName>
    </submittedName>
</protein>
<evidence type="ECO:0000313" key="2">
    <source>
        <dbReference type="Proteomes" id="UP000181899"/>
    </source>
</evidence>